<dbReference type="EMBL" id="JACXZA010000001">
    <property type="protein sequence ID" value="MBD3917560.1"/>
    <property type="molecule type" value="Genomic_DNA"/>
</dbReference>
<accession>A0ABR8MPM7</accession>
<evidence type="ECO:0000313" key="3">
    <source>
        <dbReference type="Proteomes" id="UP000609346"/>
    </source>
</evidence>
<keyword evidence="1" id="KW-0732">Signal</keyword>
<dbReference type="PROSITE" id="PS51257">
    <property type="entry name" value="PROKAR_LIPOPROTEIN"/>
    <property type="match status" value="1"/>
</dbReference>
<dbReference type="Proteomes" id="UP000609346">
    <property type="component" value="Unassembled WGS sequence"/>
</dbReference>
<organism evidence="2 3">
    <name type="scientific">Paenibacillus terricola</name>
    <dbReference type="NCBI Taxonomy" id="2763503"/>
    <lineage>
        <taxon>Bacteria</taxon>
        <taxon>Bacillati</taxon>
        <taxon>Bacillota</taxon>
        <taxon>Bacilli</taxon>
        <taxon>Bacillales</taxon>
        <taxon>Paenibacillaceae</taxon>
        <taxon>Paenibacillus</taxon>
    </lineage>
</organism>
<proteinExistence type="predicted"/>
<reference evidence="2 3" key="1">
    <citation type="submission" date="2020-09" db="EMBL/GenBank/DDBJ databases">
        <title>Paenibacillus sp. strain PR3 16S rRNA gene Genome sequencing and assembly.</title>
        <authorList>
            <person name="Kim J."/>
        </authorList>
    </citation>
    <scope>NUCLEOTIDE SEQUENCE [LARGE SCALE GENOMIC DNA]</scope>
    <source>
        <strain evidence="2 3">PR3</strain>
    </source>
</reference>
<keyword evidence="3" id="KW-1185">Reference proteome</keyword>
<sequence>MRKTTGAVLLLSLMMVTTTACGTYNHDRNKNGVTTNRYQSQSVRNYSTDGYRTYNTTDGYRTYNNDANVHRLNSITGMDNYRGTANGTTNRTFTGTNGTTNGTTSFNASSYNRALAEKLSKKAAAVRGVSQATAVVYGNDAIIGIDVKQGMNTRNVEKKVHESVRAEAKGLKVHITGDKNIHTRIRSLQTQLTGTGTGTGLNNGASSVRPYGTTGTYNGLGMNGRYENTNSYGLGNGTFNSTHNGTEGALGLNNRLNNSYQSLGTNGSYNLYGTNGTDGLRHPIRTLGNDIRDIISDIGNAVTAPLR</sequence>
<protein>
    <submittedName>
        <fullName evidence="2">YhcN/YlaJ family sporulation lipoprotein</fullName>
    </submittedName>
</protein>
<dbReference type="RefSeq" id="WP_191201847.1">
    <property type="nucleotide sequence ID" value="NZ_JACXZA010000001.1"/>
</dbReference>
<gene>
    <name evidence="2" type="ORF">H8B09_02240</name>
</gene>
<feature type="chain" id="PRO_5045715189" evidence="1">
    <location>
        <begin position="23"/>
        <end position="307"/>
    </location>
</feature>
<evidence type="ECO:0000313" key="2">
    <source>
        <dbReference type="EMBL" id="MBD3917560.1"/>
    </source>
</evidence>
<name>A0ABR8MPM7_9BACL</name>
<feature type="signal peptide" evidence="1">
    <location>
        <begin position="1"/>
        <end position="22"/>
    </location>
</feature>
<dbReference type="InterPro" id="IPR019076">
    <property type="entry name" value="Spore_lipoprot_YhcN/YlaJ-like"/>
</dbReference>
<keyword evidence="2" id="KW-0449">Lipoprotein</keyword>
<comment type="caution">
    <text evidence="2">The sequence shown here is derived from an EMBL/GenBank/DDBJ whole genome shotgun (WGS) entry which is preliminary data.</text>
</comment>
<dbReference type="Pfam" id="PF09580">
    <property type="entry name" value="Spore_YhcN_YlaJ"/>
    <property type="match status" value="1"/>
</dbReference>
<evidence type="ECO:0000256" key="1">
    <source>
        <dbReference type="SAM" id="SignalP"/>
    </source>
</evidence>